<gene>
    <name evidence="2" type="ORF">MetMK1DRAFT_00013560</name>
</gene>
<dbReference type="Proteomes" id="UP000003980">
    <property type="component" value="Unassembled WGS sequence"/>
</dbReference>
<keyword evidence="1" id="KW-1133">Transmembrane helix</keyword>
<evidence type="ECO:0000256" key="1">
    <source>
        <dbReference type="SAM" id="Phobius"/>
    </source>
</evidence>
<keyword evidence="1" id="KW-0812">Transmembrane</keyword>
<dbReference type="eggNOG" id="arCOG03696">
    <property type="taxonomic scope" value="Archaea"/>
</dbReference>
<evidence type="ECO:0000313" key="2">
    <source>
        <dbReference type="EMBL" id="EHP70852.1"/>
    </source>
</evidence>
<accession>H2C3N1</accession>
<dbReference type="HOGENOM" id="CLU_1953250_0_0_2"/>
<feature type="transmembrane region" description="Helical" evidence="1">
    <location>
        <begin position="38"/>
        <end position="64"/>
    </location>
</feature>
<organism evidence="2 3">
    <name type="scientific">Metallosphaera yellowstonensis MK1</name>
    <dbReference type="NCBI Taxonomy" id="671065"/>
    <lineage>
        <taxon>Archaea</taxon>
        <taxon>Thermoproteota</taxon>
        <taxon>Thermoprotei</taxon>
        <taxon>Sulfolobales</taxon>
        <taxon>Sulfolobaceae</taxon>
        <taxon>Metallosphaera</taxon>
    </lineage>
</organism>
<dbReference type="AlphaFoldDB" id="H2C3N1"/>
<keyword evidence="3" id="KW-1185">Reference proteome</keyword>
<feature type="transmembrane region" description="Helical" evidence="1">
    <location>
        <begin position="101"/>
        <end position="124"/>
    </location>
</feature>
<dbReference type="EMBL" id="JH597761">
    <property type="protein sequence ID" value="EHP70852.1"/>
    <property type="molecule type" value="Genomic_DNA"/>
</dbReference>
<evidence type="ECO:0000313" key="3">
    <source>
        <dbReference type="Proteomes" id="UP000003980"/>
    </source>
</evidence>
<reference evidence="2 3" key="1">
    <citation type="submission" date="2012-01" db="EMBL/GenBank/DDBJ databases">
        <title>Improved High-Quality Draft sequence of Metallosphaera yellowstonensis MK1.</title>
        <authorList>
            <consortium name="US DOE Joint Genome Institute"/>
            <person name="Lucas S."/>
            <person name="Han J."/>
            <person name="Cheng J.-F."/>
            <person name="Goodwin L."/>
            <person name="Pitluck S."/>
            <person name="Peters L."/>
            <person name="Teshima H."/>
            <person name="Detter J.C."/>
            <person name="Han C."/>
            <person name="Tapia R."/>
            <person name="Land M."/>
            <person name="Hauser L."/>
            <person name="Kyrpides N."/>
            <person name="Kozubal M."/>
            <person name="Macur R.E."/>
            <person name="Jay Z."/>
            <person name="Inskeep W."/>
            <person name="Woyke T."/>
        </authorList>
    </citation>
    <scope>NUCLEOTIDE SEQUENCE [LARGE SCALE GENOMIC DNA]</scope>
    <source>
        <strain evidence="2 3">MK1</strain>
    </source>
</reference>
<feature type="non-terminal residue" evidence="2">
    <location>
        <position position="129"/>
    </location>
</feature>
<name>H2C3N1_9CREN</name>
<feature type="transmembrane region" description="Helical" evidence="1">
    <location>
        <begin position="12"/>
        <end position="31"/>
    </location>
</feature>
<keyword evidence="1" id="KW-0472">Membrane</keyword>
<protein>
    <submittedName>
        <fullName evidence="2">Uncharacterized protein</fullName>
    </submittedName>
</protein>
<sequence length="129" mass="14258">MSPIPQGEQLFVFFSIAFVMTVFSIYFIYLVKRGIDGIGLLLVLYLSGSMVVMFATLSVFFSSPNQTTEALALASNSAYMVFGLVPILMRMNRGVKVRNWVTLLVFAVTMALSEALMGETFYAMSTGHL</sequence>
<dbReference type="STRING" id="671065.MetMK1DRAFT_00013560"/>
<feature type="transmembrane region" description="Helical" evidence="1">
    <location>
        <begin position="70"/>
        <end position="89"/>
    </location>
</feature>
<proteinExistence type="predicted"/>